<evidence type="ECO:0000313" key="1">
    <source>
        <dbReference type="EMBL" id="GIY09108.1"/>
    </source>
</evidence>
<protein>
    <submittedName>
        <fullName evidence="1">Uncharacterized protein</fullName>
    </submittedName>
</protein>
<comment type="caution">
    <text evidence="1">The sequence shown here is derived from an EMBL/GenBank/DDBJ whole genome shotgun (WGS) entry which is preliminary data.</text>
</comment>
<organism evidence="1 2">
    <name type="scientific">Caerostris extrusa</name>
    <name type="common">Bark spider</name>
    <name type="synonym">Caerostris bankana</name>
    <dbReference type="NCBI Taxonomy" id="172846"/>
    <lineage>
        <taxon>Eukaryota</taxon>
        <taxon>Metazoa</taxon>
        <taxon>Ecdysozoa</taxon>
        <taxon>Arthropoda</taxon>
        <taxon>Chelicerata</taxon>
        <taxon>Arachnida</taxon>
        <taxon>Araneae</taxon>
        <taxon>Araneomorphae</taxon>
        <taxon>Entelegynae</taxon>
        <taxon>Araneoidea</taxon>
        <taxon>Araneidae</taxon>
        <taxon>Caerostris</taxon>
    </lineage>
</organism>
<evidence type="ECO:0000313" key="2">
    <source>
        <dbReference type="Proteomes" id="UP001054945"/>
    </source>
</evidence>
<name>A0AAV4QNJ7_CAEEX</name>
<keyword evidence="2" id="KW-1185">Reference proteome</keyword>
<sequence>MASYLICNSSLLYTTIRDDIVFRYKLDIHYGKSIGVEKCFEKDKSKFWKGYFGIVEMREIHKSRYTQAIPGINRIDEHVRFTQGEKCLNFFGDGEEVFFRWSGAQQEIRKRQM</sequence>
<dbReference type="Proteomes" id="UP001054945">
    <property type="component" value="Unassembled WGS sequence"/>
</dbReference>
<dbReference type="AlphaFoldDB" id="A0AAV4QNJ7"/>
<reference evidence="1 2" key="1">
    <citation type="submission" date="2021-06" db="EMBL/GenBank/DDBJ databases">
        <title>Caerostris extrusa draft genome.</title>
        <authorList>
            <person name="Kono N."/>
            <person name="Arakawa K."/>
        </authorList>
    </citation>
    <scope>NUCLEOTIDE SEQUENCE [LARGE SCALE GENOMIC DNA]</scope>
</reference>
<gene>
    <name evidence="1" type="ORF">CEXT_450971</name>
</gene>
<accession>A0AAV4QNJ7</accession>
<proteinExistence type="predicted"/>
<dbReference type="EMBL" id="BPLR01006331">
    <property type="protein sequence ID" value="GIY09108.1"/>
    <property type="molecule type" value="Genomic_DNA"/>
</dbReference>